<dbReference type="EMBL" id="ATBP01000379">
    <property type="protein sequence ID" value="ETR70728.1"/>
    <property type="molecule type" value="Genomic_DNA"/>
</dbReference>
<organism evidence="1 2">
    <name type="scientific">Candidatus Magnetoglobus multicellularis str. Araruama</name>
    <dbReference type="NCBI Taxonomy" id="890399"/>
    <lineage>
        <taxon>Bacteria</taxon>
        <taxon>Pseudomonadati</taxon>
        <taxon>Thermodesulfobacteriota</taxon>
        <taxon>Desulfobacteria</taxon>
        <taxon>Desulfobacterales</taxon>
        <taxon>Desulfobacteraceae</taxon>
        <taxon>Candidatus Magnetoglobus</taxon>
    </lineage>
</organism>
<protein>
    <recommendedName>
        <fullName evidence="3">RNA polymerase sigma-70 region 2 domain-containing protein</fullName>
    </recommendedName>
</protein>
<reference evidence="2" key="1">
    <citation type="submission" date="2012-11" db="EMBL/GenBank/DDBJ databases">
        <authorList>
            <person name="Lucero-Rivera Y.E."/>
            <person name="Tovar-Ramirez D."/>
        </authorList>
    </citation>
    <scope>NUCLEOTIDE SEQUENCE [LARGE SCALE GENOMIC DNA]</scope>
    <source>
        <strain evidence="2">Araruama</strain>
    </source>
</reference>
<accession>A0A1V1P7F8</accession>
<sequence length="155" mass="18186">MTDEILNKEREILYACIVLGRKDPLVAEYWELVYNTVRKTYKIHGVSYDDDCLNSRRNEVFIQLFQNDCRKLRQYKEELGQGLAAWIKLITIQTVQNSFRASRRISKIPTVPIDDIDLTIKPEDDENNMAVREALESLDNEDKLIIKLFFIKACL</sequence>
<dbReference type="AlphaFoldDB" id="A0A1V1P7F8"/>
<dbReference type="Proteomes" id="UP000189670">
    <property type="component" value="Unassembled WGS sequence"/>
</dbReference>
<gene>
    <name evidence="1" type="ORF">OMM_08600</name>
</gene>
<comment type="caution">
    <text evidence="1">The sequence shown here is derived from an EMBL/GenBank/DDBJ whole genome shotgun (WGS) entry which is preliminary data.</text>
</comment>
<proteinExistence type="predicted"/>
<evidence type="ECO:0000313" key="2">
    <source>
        <dbReference type="Proteomes" id="UP000189670"/>
    </source>
</evidence>
<name>A0A1V1P7F8_9BACT</name>
<evidence type="ECO:0008006" key="3">
    <source>
        <dbReference type="Google" id="ProtNLM"/>
    </source>
</evidence>
<evidence type="ECO:0000313" key="1">
    <source>
        <dbReference type="EMBL" id="ETR70728.1"/>
    </source>
</evidence>